<gene>
    <name evidence="13" type="ORF">KIW84_053823</name>
</gene>
<evidence type="ECO:0000256" key="5">
    <source>
        <dbReference type="ARBA" id="ARBA00022958"/>
    </source>
</evidence>
<comment type="caution">
    <text evidence="13">The sequence shown here is derived from an EMBL/GenBank/DDBJ whole genome shotgun (WGS) entry which is preliminary data.</text>
</comment>
<accession>A0A9D4WRF7</accession>
<feature type="transmembrane region" description="Helical" evidence="10">
    <location>
        <begin position="74"/>
        <end position="90"/>
    </location>
</feature>
<sequence>METRRGNGTVSVSYDTHGLLEVCVKNDRNVGSYGIFLGDNPLEFALPATLFQLIVVITISQTLYFLLRPLQTPKFICSLLGGILLGPSFLGRNEIYWKALFPARQADVLVVTSIIGVIYFLFFIALKMDLLMTVRAAKSTWRLGIIPFMASFIVISTLINVYYLPHNFPHLKSDTSRSALSATMAFSNFPVVSEALIELNLIATELGQIALSSATLNDCIQFSIIVSHHLMDTEKVEYLVLGTLSWILFLLCSFFILRPIMKIIARNTPIGKPVKRVYVVFILLGALVMAGITDIIGVTFLIGPLIYGLVIPSGPPLGTTLVEKCEVIILEFLLPFFFADVGMTTNLTALRNWREFVTLQLILFAGDVAKVIACVLVSMTYNIKPKNGTVLGLMLNIKGVTHLIALTKLRKLKILDDETFSHLVLSVMLMTGLITPIITILYKHRPRALKSSNIHDGQMRTIQNSSRNSELRVVTCLYNEGNVRGITALLEVCNPVPASPLGVYVIHLIELLGKSAPILLPINYRRNKQLLSVNYPDTNHIMQAFENYSNNSSGPVIVLPYVNVAPYKSMHDAVVNLAQDKLAALIIVPFHENDHIDLNGHVSTSIRKLNTRFQAHVPCTLGILVDRYSRLGVRTDHTKPYFHVGIFFIGGPDDREALALGIRMSDRENMKVSLFRFVVMNKKHCVGKSLSGREMTVSEQEYDDMLDEGLIDEFKSMKFGVGSVCWYEVVVEDGVEVMSAIRTLEGDYDLVMVGKRHNIGSLKDEEMGNFIENVQILGIYGDMLSSTEFCIGMVPVLVTQCGGDKRAMRFDRVGSNNVSEKSLNYGSQTSLNVNK</sequence>
<proteinExistence type="inferred from homology"/>
<dbReference type="PANTHER" id="PTHR32468:SF105">
    <property type="entry name" value="CATION_H+ EXCHANGER 3"/>
    <property type="match status" value="1"/>
</dbReference>
<dbReference type="InterPro" id="IPR050794">
    <property type="entry name" value="CPA2_transporter"/>
</dbReference>
<dbReference type="InterPro" id="IPR038770">
    <property type="entry name" value="Na+/solute_symporter_sf"/>
</dbReference>
<keyword evidence="7" id="KW-0406">Ion transport</keyword>
<keyword evidence="3" id="KW-0633">Potassium transport</keyword>
<feature type="transmembrane region" description="Helical" evidence="10">
    <location>
        <begin position="278"/>
        <end position="307"/>
    </location>
</feature>
<evidence type="ECO:0000256" key="4">
    <source>
        <dbReference type="ARBA" id="ARBA00022692"/>
    </source>
</evidence>
<evidence type="ECO:0000256" key="7">
    <source>
        <dbReference type="ARBA" id="ARBA00023065"/>
    </source>
</evidence>
<evidence type="ECO:0000256" key="6">
    <source>
        <dbReference type="ARBA" id="ARBA00022989"/>
    </source>
</evidence>
<dbReference type="GO" id="GO:0006813">
    <property type="term" value="P:potassium ion transport"/>
    <property type="evidence" value="ECO:0007669"/>
    <property type="project" value="UniProtKB-KW"/>
</dbReference>
<keyword evidence="6 10" id="KW-1133">Transmembrane helix</keyword>
<dbReference type="PANTHER" id="PTHR32468">
    <property type="entry name" value="CATION/H + ANTIPORTER"/>
    <property type="match status" value="1"/>
</dbReference>
<feature type="domain" description="Cation/H(+) antiporter central" evidence="12">
    <location>
        <begin position="502"/>
        <end position="627"/>
    </location>
</feature>
<evidence type="ECO:0000259" key="12">
    <source>
        <dbReference type="Pfam" id="PF23256"/>
    </source>
</evidence>
<feature type="transmembrane region" description="Helical" evidence="10">
    <location>
        <begin position="361"/>
        <end position="383"/>
    </location>
</feature>
<feature type="transmembrane region" description="Helical" evidence="10">
    <location>
        <begin position="110"/>
        <end position="131"/>
    </location>
</feature>
<name>A0A9D4WRF7_PEA</name>
<dbReference type="GO" id="GO:0016020">
    <property type="term" value="C:membrane"/>
    <property type="evidence" value="ECO:0007669"/>
    <property type="project" value="UniProtKB-SubCell"/>
</dbReference>
<reference evidence="13 14" key="1">
    <citation type="journal article" date="2022" name="Nat. Genet.">
        <title>Improved pea reference genome and pan-genome highlight genomic features and evolutionary characteristics.</title>
        <authorList>
            <person name="Yang T."/>
            <person name="Liu R."/>
            <person name="Luo Y."/>
            <person name="Hu S."/>
            <person name="Wang D."/>
            <person name="Wang C."/>
            <person name="Pandey M.K."/>
            <person name="Ge S."/>
            <person name="Xu Q."/>
            <person name="Li N."/>
            <person name="Li G."/>
            <person name="Huang Y."/>
            <person name="Saxena R.K."/>
            <person name="Ji Y."/>
            <person name="Li M."/>
            <person name="Yan X."/>
            <person name="He Y."/>
            <person name="Liu Y."/>
            <person name="Wang X."/>
            <person name="Xiang C."/>
            <person name="Varshney R.K."/>
            <person name="Ding H."/>
            <person name="Gao S."/>
            <person name="Zong X."/>
        </authorList>
    </citation>
    <scope>NUCLEOTIDE SEQUENCE [LARGE SCALE GENOMIC DNA]</scope>
    <source>
        <strain evidence="13 14">cv. Zhongwan 6</strain>
    </source>
</reference>
<dbReference type="AlphaFoldDB" id="A0A9D4WRF7"/>
<evidence type="ECO:0000259" key="11">
    <source>
        <dbReference type="Pfam" id="PF00999"/>
    </source>
</evidence>
<protein>
    <recommendedName>
        <fullName evidence="15">Cation/H+ exchanger domain-containing protein</fullName>
    </recommendedName>
</protein>
<evidence type="ECO:0000256" key="2">
    <source>
        <dbReference type="ARBA" id="ARBA00022448"/>
    </source>
</evidence>
<feature type="transmembrane region" description="Helical" evidence="10">
    <location>
        <begin position="389"/>
        <end position="407"/>
    </location>
</feature>
<feature type="transmembrane region" description="Helical" evidence="10">
    <location>
        <begin position="238"/>
        <end position="257"/>
    </location>
</feature>
<evidence type="ECO:0000256" key="10">
    <source>
        <dbReference type="SAM" id="Phobius"/>
    </source>
</evidence>
<evidence type="ECO:0000256" key="8">
    <source>
        <dbReference type="ARBA" id="ARBA00023136"/>
    </source>
</evidence>
<evidence type="ECO:0008006" key="15">
    <source>
        <dbReference type="Google" id="ProtNLM"/>
    </source>
</evidence>
<keyword evidence="2" id="KW-0813">Transport</keyword>
<evidence type="ECO:0000313" key="14">
    <source>
        <dbReference type="Proteomes" id="UP001058974"/>
    </source>
</evidence>
<dbReference type="Pfam" id="PF00999">
    <property type="entry name" value="Na_H_Exchanger"/>
    <property type="match status" value="1"/>
</dbReference>
<organism evidence="13 14">
    <name type="scientific">Pisum sativum</name>
    <name type="common">Garden pea</name>
    <name type="synonym">Lathyrus oleraceus</name>
    <dbReference type="NCBI Taxonomy" id="3888"/>
    <lineage>
        <taxon>Eukaryota</taxon>
        <taxon>Viridiplantae</taxon>
        <taxon>Streptophyta</taxon>
        <taxon>Embryophyta</taxon>
        <taxon>Tracheophyta</taxon>
        <taxon>Spermatophyta</taxon>
        <taxon>Magnoliopsida</taxon>
        <taxon>eudicotyledons</taxon>
        <taxon>Gunneridae</taxon>
        <taxon>Pentapetalae</taxon>
        <taxon>rosids</taxon>
        <taxon>fabids</taxon>
        <taxon>Fabales</taxon>
        <taxon>Fabaceae</taxon>
        <taxon>Papilionoideae</taxon>
        <taxon>50 kb inversion clade</taxon>
        <taxon>NPAAA clade</taxon>
        <taxon>Hologalegina</taxon>
        <taxon>IRL clade</taxon>
        <taxon>Fabeae</taxon>
        <taxon>Lathyrus</taxon>
    </lineage>
</organism>
<dbReference type="Proteomes" id="UP001058974">
    <property type="component" value="Chromosome 5"/>
</dbReference>
<evidence type="ECO:0000313" key="13">
    <source>
        <dbReference type="EMBL" id="KAI5407728.1"/>
    </source>
</evidence>
<dbReference type="Gene3D" id="1.20.1530.20">
    <property type="match status" value="1"/>
</dbReference>
<comment type="subcellular location">
    <subcellularLocation>
        <location evidence="1">Membrane</location>
        <topology evidence="1">Multi-pass membrane protein</topology>
    </subcellularLocation>
</comment>
<comment type="similarity">
    <text evidence="9">Belongs to the monovalent cation:proton antiporter 2 (CPA2) transporter (TC 2.A.37) family. CHX (TC 2.A.37.4) subfamily.</text>
</comment>
<dbReference type="InterPro" id="IPR057291">
    <property type="entry name" value="CHX17_2nd"/>
</dbReference>
<keyword evidence="8 10" id="KW-0472">Membrane</keyword>
<keyword evidence="14" id="KW-1185">Reference proteome</keyword>
<dbReference type="Gramene" id="Psat5g145080.1">
    <property type="protein sequence ID" value="Psat5g145080.1.cds"/>
    <property type="gene ID" value="Psat5g145080"/>
</dbReference>
<feature type="transmembrane region" description="Helical" evidence="10">
    <location>
        <begin position="143"/>
        <end position="164"/>
    </location>
</feature>
<dbReference type="GO" id="GO:0015297">
    <property type="term" value="F:antiporter activity"/>
    <property type="evidence" value="ECO:0007669"/>
    <property type="project" value="InterPro"/>
</dbReference>
<dbReference type="OrthoDB" id="1612738at2759"/>
<evidence type="ECO:0000256" key="9">
    <source>
        <dbReference type="ARBA" id="ARBA00038341"/>
    </source>
</evidence>
<evidence type="ECO:0000256" key="3">
    <source>
        <dbReference type="ARBA" id="ARBA00022538"/>
    </source>
</evidence>
<dbReference type="GO" id="GO:0012505">
    <property type="term" value="C:endomembrane system"/>
    <property type="evidence" value="ECO:0007669"/>
    <property type="project" value="TreeGrafter"/>
</dbReference>
<keyword evidence="5" id="KW-0630">Potassium</keyword>
<keyword evidence="4 10" id="KW-0812">Transmembrane</keyword>
<feature type="domain" description="Cation/H+ exchanger transmembrane" evidence="11">
    <location>
        <begin position="62"/>
        <end position="439"/>
    </location>
</feature>
<dbReference type="Gramene" id="Psat05G0382300-T1">
    <property type="protein sequence ID" value="KAI5407728.1"/>
    <property type="gene ID" value="KIW84_053823"/>
</dbReference>
<feature type="transmembrane region" description="Helical" evidence="10">
    <location>
        <begin position="419"/>
        <end position="442"/>
    </location>
</feature>
<dbReference type="GO" id="GO:0006885">
    <property type="term" value="P:regulation of pH"/>
    <property type="evidence" value="ECO:0007669"/>
    <property type="project" value="TreeGrafter"/>
</dbReference>
<dbReference type="Pfam" id="PF23256">
    <property type="entry name" value="CHX17_2nd"/>
    <property type="match status" value="1"/>
</dbReference>
<dbReference type="InterPro" id="IPR006153">
    <property type="entry name" value="Cation/H_exchanger_TM"/>
</dbReference>
<feature type="transmembrane region" description="Helical" evidence="10">
    <location>
        <begin position="44"/>
        <end position="67"/>
    </location>
</feature>
<feature type="transmembrane region" description="Helical" evidence="10">
    <location>
        <begin position="327"/>
        <end position="349"/>
    </location>
</feature>
<dbReference type="EMBL" id="JAMSHJ010000005">
    <property type="protein sequence ID" value="KAI5407728.1"/>
    <property type="molecule type" value="Genomic_DNA"/>
</dbReference>
<evidence type="ECO:0000256" key="1">
    <source>
        <dbReference type="ARBA" id="ARBA00004141"/>
    </source>
</evidence>
<dbReference type="GO" id="GO:1902600">
    <property type="term" value="P:proton transmembrane transport"/>
    <property type="evidence" value="ECO:0007669"/>
    <property type="project" value="InterPro"/>
</dbReference>